<feature type="coiled-coil region" evidence="1">
    <location>
        <begin position="432"/>
        <end position="459"/>
    </location>
</feature>
<feature type="compositionally biased region" description="Basic and acidic residues" evidence="2">
    <location>
        <begin position="52"/>
        <end position="63"/>
    </location>
</feature>
<dbReference type="CDD" id="cd09917">
    <property type="entry name" value="F-box_SF"/>
    <property type="match status" value="1"/>
</dbReference>
<dbReference type="Proteomes" id="UP001342314">
    <property type="component" value="Unassembled WGS sequence"/>
</dbReference>
<keyword evidence="5" id="KW-1185">Reference proteome</keyword>
<dbReference type="PROSITE" id="PS50181">
    <property type="entry name" value="FBOX"/>
    <property type="match status" value="1"/>
</dbReference>
<feature type="region of interest" description="Disordered" evidence="2">
    <location>
        <begin position="256"/>
        <end position="288"/>
    </location>
</feature>
<feature type="compositionally biased region" description="Basic residues" evidence="2">
    <location>
        <begin position="41"/>
        <end position="51"/>
    </location>
</feature>
<evidence type="ECO:0000256" key="1">
    <source>
        <dbReference type="SAM" id="Coils"/>
    </source>
</evidence>
<feature type="compositionally biased region" description="Acidic residues" evidence="2">
    <location>
        <begin position="744"/>
        <end position="763"/>
    </location>
</feature>
<dbReference type="InterPro" id="IPR001810">
    <property type="entry name" value="F-box_dom"/>
</dbReference>
<dbReference type="Gene3D" id="1.20.1280.50">
    <property type="match status" value="1"/>
</dbReference>
<dbReference type="InterPro" id="IPR036047">
    <property type="entry name" value="F-box-like_dom_sf"/>
</dbReference>
<reference evidence="4 5" key="1">
    <citation type="submission" date="2021-12" db="EMBL/GenBank/DDBJ databases">
        <title>High titer production of polyol ester of fatty acids by Rhodotorula paludigena BS15 towards product separation-free biomass refinery.</title>
        <authorList>
            <person name="Mano J."/>
            <person name="Ono H."/>
            <person name="Tanaka T."/>
            <person name="Naito K."/>
            <person name="Sushida H."/>
            <person name="Ike M."/>
            <person name="Tokuyasu K."/>
            <person name="Kitaoka M."/>
        </authorList>
    </citation>
    <scope>NUCLEOTIDE SEQUENCE [LARGE SCALE GENOMIC DNA]</scope>
    <source>
        <strain evidence="4 5">BS15</strain>
    </source>
</reference>
<dbReference type="SUPFAM" id="SSF81383">
    <property type="entry name" value="F-box domain"/>
    <property type="match status" value="1"/>
</dbReference>
<evidence type="ECO:0000256" key="2">
    <source>
        <dbReference type="SAM" id="MobiDB-lite"/>
    </source>
</evidence>
<accession>A0AAV5GWI8</accession>
<sequence>MSLMSGKRSRKAAAAGFSYAEPASSSDEDDYDESPESTRQATKRGKGKVSARRTEDSSDEDAHPRKKARKGKSEAKGKGKAKANGGGKGGPNLLDLLPPELVAEIFSHLDTPDLLSLSQVNKQYRALLTAKASKRLWVEARKDFNLPDLAKGDIEEWQYASLFFDDVCQSCSHRGAIVVDCFLRSRLCKTCRKVNPEGSCTATRIVKLETLDRINPKLKAKLHPLAVDCVIRTPACASVDDLEYFSAVLRDLEDQDEDSDIAEGRSDLPSPSRVPSGEGFRRFRSRHSSKRVHASKRWSKLQDIDSDIDDDGDSARPSQRIVNFIADRKVALKQYQQDGEALSCVARDVKDKKRALRDATARAAQREKDLKRYSSDSRPAQIRRAVLALDLDYDPRSFMDTPSWNSNKLVKSDLPLTEDEWSRIKPQILELIDRQRSLAQRLKDKNNLWKRQLSQQKSLRKRYDGLLQSLSASARPFAPLFVDFLLLPAVKALWEPGTSKPVAENDWLRQLDGIKEELEQYRLELGMHARATILEATVDPKKRNPDDDEDDLDLQDDFFALATSFVCCSFKNCPTRDQKHCVWDPRQSRSWQHYKTITTTADSPNKRWLGPLVEVLEHAHEKHNEAVCLKHKKDLKRDPQFRFQLPLEVACGMSAILELNDLDPATAGKRELDHVETVLREYEWENAASTRRKVHSRGGRPAWLNLLTLIKREGERLGRMRPPATLDPPCIVIRRNKSEKLEPLSDDDDENEDDIDGDGEDDEAPRKKKGKRPASVFESDEGDEDE</sequence>
<dbReference type="SMART" id="SM00256">
    <property type="entry name" value="FBOX"/>
    <property type="match status" value="1"/>
</dbReference>
<keyword evidence="1" id="KW-0175">Coiled coil</keyword>
<name>A0AAV5GWI8_9BASI</name>
<proteinExistence type="predicted"/>
<dbReference type="EMBL" id="BQKY01000014">
    <property type="protein sequence ID" value="GJN93397.1"/>
    <property type="molecule type" value="Genomic_DNA"/>
</dbReference>
<comment type="caution">
    <text evidence="4">The sequence shown here is derived from an EMBL/GenBank/DDBJ whole genome shotgun (WGS) entry which is preliminary data.</text>
</comment>
<dbReference type="AlphaFoldDB" id="A0AAV5GWI8"/>
<dbReference type="Pfam" id="PF00646">
    <property type="entry name" value="F-box"/>
    <property type="match status" value="1"/>
</dbReference>
<feature type="compositionally biased region" description="Acidic residues" evidence="2">
    <location>
        <begin position="26"/>
        <end position="35"/>
    </location>
</feature>
<evidence type="ECO:0000313" key="4">
    <source>
        <dbReference type="EMBL" id="GJN93397.1"/>
    </source>
</evidence>
<organism evidence="4 5">
    <name type="scientific">Rhodotorula paludigena</name>
    <dbReference type="NCBI Taxonomy" id="86838"/>
    <lineage>
        <taxon>Eukaryota</taxon>
        <taxon>Fungi</taxon>
        <taxon>Dikarya</taxon>
        <taxon>Basidiomycota</taxon>
        <taxon>Pucciniomycotina</taxon>
        <taxon>Microbotryomycetes</taxon>
        <taxon>Sporidiobolales</taxon>
        <taxon>Sporidiobolaceae</taxon>
        <taxon>Rhodotorula</taxon>
    </lineage>
</organism>
<feature type="region of interest" description="Disordered" evidence="2">
    <location>
        <begin position="1"/>
        <end position="92"/>
    </location>
</feature>
<feature type="region of interest" description="Disordered" evidence="2">
    <location>
        <begin position="736"/>
        <end position="786"/>
    </location>
</feature>
<evidence type="ECO:0000259" key="3">
    <source>
        <dbReference type="PROSITE" id="PS50181"/>
    </source>
</evidence>
<feature type="domain" description="F-box" evidence="3">
    <location>
        <begin position="91"/>
        <end position="140"/>
    </location>
</feature>
<protein>
    <recommendedName>
        <fullName evidence="3">F-box domain-containing protein</fullName>
    </recommendedName>
</protein>
<gene>
    <name evidence="4" type="ORF">Rhopal_006452-T1</name>
</gene>
<evidence type="ECO:0000313" key="5">
    <source>
        <dbReference type="Proteomes" id="UP001342314"/>
    </source>
</evidence>